<sequence length="306" mass="35073">MWTMKRSSQSLIFTLVLELFTILICRSSSSKQISDVGQGSDFSVRKTRLKQPGLLIPYRICLPNLENDENAMAKHGDNNKRIRRNITPSQSSQQSEANVITKWSSHSTSPTPPQSSTPTLPPLYQPPLLPQLPTLNDKDVNITMHCESYWFSCRGRCTQERELGGTEERLQCFCDNSCEFFEDCCADFDQYCSLSGILAQETKNPDNGLWECVENYFLDDVIGVWMISVCPRNWSHDEIKERCSKYASLSYDNHKDTLPVIDRKGITYKNRYCAKCHGVDLKDLMFYNLQFTCDVPAPKRITDKTD</sequence>
<feature type="compositionally biased region" description="Basic and acidic residues" evidence="2">
    <location>
        <begin position="71"/>
        <end position="80"/>
    </location>
</feature>
<feature type="compositionally biased region" description="Pro residues" evidence="2">
    <location>
        <begin position="110"/>
        <end position="128"/>
    </location>
</feature>
<dbReference type="Proteomes" id="UP001163046">
    <property type="component" value="Unassembled WGS sequence"/>
</dbReference>
<dbReference type="OrthoDB" id="6134459at2759"/>
<evidence type="ECO:0000256" key="3">
    <source>
        <dbReference type="SAM" id="SignalP"/>
    </source>
</evidence>
<dbReference type="AlphaFoldDB" id="A0A9W9YZE1"/>
<evidence type="ECO:0000313" key="5">
    <source>
        <dbReference type="EMBL" id="KAJ7371539.1"/>
    </source>
</evidence>
<evidence type="ECO:0000256" key="2">
    <source>
        <dbReference type="SAM" id="MobiDB-lite"/>
    </source>
</evidence>
<comment type="caution">
    <text evidence="5">The sequence shown here is derived from an EMBL/GenBank/DDBJ whole genome shotgun (WGS) entry which is preliminary data.</text>
</comment>
<dbReference type="EMBL" id="MU826845">
    <property type="protein sequence ID" value="KAJ7371539.1"/>
    <property type="molecule type" value="Genomic_DNA"/>
</dbReference>
<dbReference type="InterPro" id="IPR036024">
    <property type="entry name" value="Somatomedin_B-like_dom_sf"/>
</dbReference>
<dbReference type="InterPro" id="IPR053231">
    <property type="entry name" value="GPCR_LN-TM7"/>
</dbReference>
<dbReference type="PANTHER" id="PTHR45902">
    <property type="entry name" value="LATROPHILIN RECEPTOR-LIKE PROTEIN A"/>
    <property type="match status" value="1"/>
</dbReference>
<keyword evidence="1" id="KW-1015">Disulfide bond</keyword>
<gene>
    <name evidence="5" type="ORF">OS493_024879</name>
</gene>
<feature type="chain" id="PRO_5040800574" description="SMB domain-containing protein" evidence="3">
    <location>
        <begin position="31"/>
        <end position="306"/>
    </location>
</feature>
<dbReference type="SUPFAM" id="SSF90188">
    <property type="entry name" value="Somatomedin B domain"/>
    <property type="match status" value="1"/>
</dbReference>
<dbReference type="PROSITE" id="PS00524">
    <property type="entry name" value="SMB_1"/>
    <property type="match status" value="1"/>
</dbReference>
<keyword evidence="6" id="KW-1185">Reference proteome</keyword>
<feature type="domain" description="SMB" evidence="4">
    <location>
        <begin position="149"/>
        <end position="202"/>
    </location>
</feature>
<dbReference type="InterPro" id="IPR001212">
    <property type="entry name" value="Somatomedin_B_dom"/>
</dbReference>
<dbReference type="Gene3D" id="4.10.410.20">
    <property type="match status" value="1"/>
</dbReference>
<feature type="region of interest" description="Disordered" evidence="2">
    <location>
        <begin position="71"/>
        <end position="128"/>
    </location>
</feature>
<organism evidence="5 6">
    <name type="scientific">Desmophyllum pertusum</name>
    <dbReference type="NCBI Taxonomy" id="174260"/>
    <lineage>
        <taxon>Eukaryota</taxon>
        <taxon>Metazoa</taxon>
        <taxon>Cnidaria</taxon>
        <taxon>Anthozoa</taxon>
        <taxon>Hexacorallia</taxon>
        <taxon>Scleractinia</taxon>
        <taxon>Caryophylliina</taxon>
        <taxon>Caryophylliidae</taxon>
        <taxon>Desmophyllum</taxon>
    </lineage>
</organism>
<dbReference type="PANTHER" id="PTHR45902:SF1">
    <property type="entry name" value="LATROPHILIN RECEPTOR-LIKE PROTEIN A"/>
    <property type="match status" value="1"/>
</dbReference>
<accession>A0A9W9YZE1</accession>
<evidence type="ECO:0000256" key="1">
    <source>
        <dbReference type="ARBA" id="ARBA00023157"/>
    </source>
</evidence>
<protein>
    <recommendedName>
        <fullName evidence="4">SMB domain-containing protein</fullName>
    </recommendedName>
</protein>
<evidence type="ECO:0000313" key="6">
    <source>
        <dbReference type="Proteomes" id="UP001163046"/>
    </source>
</evidence>
<dbReference type="Pfam" id="PF01033">
    <property type="entry name" value="Somatomedin_B"/>
    <property type="match status" value="1"/>
</dbReference>
<keyword evidence="3" id="KW-0732">Signal</keyword>
<proteinExistence type="predicted"/>
<dbReference type="PROSITE" id="PS50958">
    <property type="entry name" value="SMB_2"/>
    <property type="match status" value="1"/>
</dbReference>
<feature type="signal peptide" evidence="3">
    <location>
        <begin position="1"/>
        <end position="30"/>
    </location>
</feature>
<reference evidence="5" key="1">
    <citation type="submission" date="2023-01" db="EMBL/GenBank/DDBJ databases">
        <title>Genome assembly of the deep-sea coral Lophelia pertusa.</title>
        <authorList>
            <person name="Herrera S."/>
            <person name="Cordes E."/>
        </authorList>
    </citation>
    <scope>NUCLEOTIDE SEQUENCE</scope>
    <source>
        <strain evidence="5">USNM1676648</strain>
        <tissue evidence="5">Polyp</tissue>
    </source>
</reference>
<evidence type="ECO:0000259" key="4">
    <source>
        <dbReference type="PROSITE" id="PS50958"/>
    </source>
</evidence>
<feature type="compositionally biased region" description="Polar residues" evidence="2">
    <location>
        <begin position="86"/>
        <end position="103"/>
    </location>
</feature>
<name>A0A9W9YZE1_9CNID</name>